<comment type="caution">
    <text evidence="1">The sequence shown here is derived from an EMBL/GenBank/DDBJ whole genome shotgun (WGS) entry which is preliminary data.</text>
</comment>
<evidence type="ECO:0000313" key="1">
    <source>
        <dbReference type="EMBL" id="KJK44032.1"/>
    </source>
</evidence>
<sequence length="69" mass="7550">MFNGPIRFAAEHASRWLVITSVVQVQQAFFIGHPPDRRTQGCPVVAQMCGTDENAEAALRSQLAPGQQI</sequence>
<gene>
    <name evidence="1" type="ORF">UK23_31005</name>
</gene>
<protein>
    <submittedName>
        <fullName evidence="1">Uncharacterized protein</fullName>
    </submittedName>
</protein>
<dbReference type="Proteomes" id="UP000033393">
    <property type="component" value="Unassembled WGS sequence"/>
</dbReference>
<name>A0A0F0GQ07_LENAE</name>
<proteinExistence type="predicted"/>
<accession>A0A0F0GQ07</accession>
<reference evidence="1 2" key="1">
    <citation type="submission" date="2015-02" db="EMBL/GenBank/DDBJ databases">
        <authorList>
            <person name="Ju K.-S."/>
            <person name="Doroghazi J.R."/>
            <person name="Metcalf W."/>
        </authorList>
    </citation>
    <scope>NUCLEOTIDE SEQUENCE [LARGE SCALE GENOMIC DNA]</scope>
    <source>
        <strain evidence="1 2">NRRL B-16140</strain>
    </source>
</reference>
<dbReference type="AlphaFoldDB" id="A0A0F0GQ07"/>
<evidence type="ECO:0000313" key="2">
    <source>
        <dbReference type="Proteomes" id="UP000033393"/>
    </source>
</evidence>
<dbReference type="EMBL" id="JYJG01000265">
    <property type="protein sequence ID" value="KJK44032.1"/>
    <property type="molecule type" value="Genomic_DNA"/>
</dbReference>
<organism evidence="1 2">
    <name type="scientific">Lentzea aerocolonigenes</name>
    <name type="common">Lechevalieria aerocolonigenes</name>
    <name type="synonym">Saccharothrix aerocolonigenes</name>
    <dbReference type="NCBI Taxonomy" id="68170"/>
    <lineage>
        <taxon>Bacteria</taxon>
        <taxon>Bacillati</taxon>
        <taxon>Actinomycetota</taxon>
        <taxon>Actinomycetes</taxon>
        <taxon>Pseudonocardiales</taxon>
        <taxon>Pseudonocardiaceae</taxon>
        <taxon>Lentzea</taxon>
    </lineage>
</organism>
<keyword evidence="2" id="KW-1185">Reference proteome</keyword>